<keyword evidence="3" id="KW-0813">Transport</keyword>
<keyword evidence="9" id="KW-0472">Membrane</keyword>
<sequence length="383" mass="39915">MVSSLALQPADVSVENLILRHAPISLANTARHCKTAASARLNASLSAALVGGALLLHAGAAAASIDSGFVSLYGVFDTSLEITDAGSGWTPRLDSGAFRGSRLGLHGAEPLGNGTAIVFTLENGFSSTDGSAQAPGSIFNREAWIGATGAWGEVRFGRQYSPIYIPFKGDLDAFGAGTIASGLNNLSKITPYANNAIAYLSPRVAGFSTTVMMATRDPSEDDGNGIDGYYVTASYHLDSLHLSYARQQTHGAGSLRANLGGASYGFGNLRVWLAFFNGEGGTPVYHGAGGSLSAQYSFSAHLRAALGYAHVRDYTTPNGSADQFSAAVEYDMSRTLLLYCSAAYLANHDDSSFTLRGVNVTGLPVAYPGAPVAGVQFGLLQRF</sequence>
<keyword evidence="7" id="KW-0406">Ion transport</keyword>
<evidence type="ECO:0000256" key="9">
    <source>
        <dbReference type="ARBA" id="ARBA00023136"/>
    </source>
</evidence>
<dbReference type="InterPro" id="IPR033900">
    <property type="entry name" value="Gram_neg_porin_domain"/>
</dbReference>
<dbReference type="InterPro" id="IPR023614">
    <property type="entry name" value="Porin_dom_sf"/>
</dbReference>
<dbReference type="AlphaFoldDB" id="A0A7X9X6L6"/>
<evidence type="ECO:0000256" key="7">
    <source>
        <dbReference type="ARBA" id="ARBA00023065"/>
    </source>
</evidence>
<evidence type="ECO:0000256" key="2">
    <source>
        <dbReference type="ARBA" id="ARBA00011233"/>
    </source>
</evidence>
<reference evidence="12 13" key="1">
    <citation type="submission" date="2020-04" db="EMBL/GenBank/DDBJ databases">
        <title>Paraburkholderia sp. G-4-1-8 isolated from soil.</title>
        <authorList>
            <person name="Dahal R.H."/>
        </authorList>
    </citation>
    <scope>NUCLEOTIDE SEQUENCE [LARGE SCALE GENOMIC DNA]</scope>
    <source>
        <strain evidence="12 13">G-4-1-8</strain>
    </source>
</reference>
<keyword evidence="6" id="KW-0732">Signal</keyword>
<dbReference type="InterPro" id="IPR002299">
    <property type="entry name" value="Porin_Neis"/>
</dbReference>
<keyword evidence="5" id="KW-0812">Transmembrane</keyword>
<dbReference type="EMBL" id="JABBFZ010000009">
    <property type="protein sequence ID" value="NML32396.1"/>
    <property type="molecule type" value="Genomic_DNA"/>
</dbReference>
<keyword evidence="13" id="KW-1185">Reference proteome</keyword>
<evidence type="ECO:0000256" key="6">
    <source>
        <dbReference type="ARBA" id="ARBA00022729"/>
    </source>
</evidence>
<evidence type="ECO:0000256" key="4">
    <source>
        <dbReference type="ARBA" id="ARBA00022452"/>
    </source>
</evidence>
<dbReference type="PANTHER" id="PTHR34501:SF9">
    <property type="entry name" value="MAJOR OUTER MEMBRANE PROTEIN P.IA"/>
    <property type="match status" value="1"/>
</dbReference>
<evidence type="ECO:0000256" key="10">
    <source>
        <dbReference type="ARBA" id="ARBA00023237"/>
    </source>
</evidence>
<dbReference type="Gene3D" id="2.40.160.10">
    <property type="entry name" value="Porin"/>
    <property type="match status" value="1"/>
</dbReference>
<evidence type="ECO:0000313" key="12">
    <source>
        <dbReference type="EMBL" id="NML32396.1"/>
    </source>
</evidence>
<dbReference type="PANTHER" id="PTHR34501">
    <property type="entry name" value="PROTEIN YDDL-RELATED"/>
    <property type="match status" value="1"/>
</dbReference>
<dbReference type="Pfam" id="PF13609">
    <property type="entry name" value="Porin_4"/>
    <property type="match status" value="1"/>
</dbReference>
<comment type="subcellular location">
    <subcellularLocation>
        <location evidence="1">Cell outer membrane</location>
        <topology evidence="1">Multi-pass membrane protein</topology>
    </subcellularLocation>
</comment>
<evidence type="ECO:0000256" key="5">
    <source>
        <dbReference type="ARBA" id="ARBA00022692"/>
    </source>
</evidence>
<dbReference type="CDD" id="cd00342">
    <property type="entry name" value="gram_neg_porins"/>
    <property type="match status" value="1"/>
</dbReference>
<name>A0A7X9X6L6_9BURK</name>
<dbReference type="GO" id="GO:0009279">
    <property type="term" value="C:cell outer membrane"/>
    <property type="evidence" value="ECO:0007669"/>
    <property type="project" value="UniProtKB-SubCell"/>
</dbReference>
<dbReference type="GO" id="GO:0046930">
    <property type="term" value="C:pore complex"/>
    <property type="evidence" value="ECO:0007669"/>
    <property type="project" value="UniProtKB-KW"/>
</dbReference>
<gene>
    <name evidence="12" type="ORF">HHL14_16330</name>
</gene>
<keyword evidence="4" id="KW-1134">Transmembrane beta strand</keyword>
<dbReference type="Proteomes" id="UP000583127">
    <property type="component" value="Unassembled WGS sequence"/>
</dbReference>
<dbReference type="PRINTS" id="PR00184">
    <property type="entry name" value="NEISSPPORIN"/>
</dbReference>
<dbReference type="GO" id="GO:0006811">
    <property type="term" value="P:monoatomic ion transport"/>
    <property type="evidence" value="ECO:0007669"/>
    <property type="project" value="UniProtKB-KW"/>
</dbReference>
<feature type="domain" description="Porin" evidence="11">
    <location>
        <begin position="53"/>
        <end position="349"/>
    </location>
</feature>
<evidence type="ECO:0000256" key="1">
    <source>
        <dbReference type="ARBA" id="ARBA00004571"/>
    </source>
</evidence>
<evidence type="ECO:0000256" key="3">
    <source>
        <dbReference type="ARBA" id="ARBA00022448"/>
    </source>
</evidence>
<dbReference type="SUPFAM" id="SSF56935">
    <property type="entry name" value="Porins"/>
    <property type="match status" value="1"/>
</dbReference>
<accession>A0A7X9X6L6</accession>
<keyword evidence="10" id="KW-0998">Cell outer membrane</keyword>
<comment type="subunit">
    <text evidence="2">Homotrimer.</text>
</comment>
<evidence type="ECO:0000256" key="8">
    <source>
        <dbReference type="ARBA" id="ARBA00023114"/>
    </source>
</evidence>
<comment type="caution">
    <text evidence="12">The sequence shown here is derived from an EMBL/GenBank/DDBJ whole genome shotgun (WGS) entry which is preliminary data.</text>
</comment>
<proteinExistence type="predicted"/>
<protein>
    <submittedName>
        <fullName evidence="12">Porin</fullName>
    </submittedName>
</protein>
<dbReference type="InterPro" id="IPR050298">
    <property type="entry name" value="Gram-neg_bact_OMP"/>
</dbReference>
<organism evidence="12 13">
    <name type="scientific">Paraburkholderia antibiotica</name>
    <dbReference type="NCBI Taxonomy" id="2728839"/>
    <lineage>
        <taxon>Bacteria</taxon>
        <taxon>Pseudomonadati</taxon>
        <taxon>Pseudomonadota</taxon>
        <taxon>Betaproteobacteria</taxon>
        <taxon>Burkholderiales</taxon>
        <taxon>Burkholderiaceae</taxon>
        <taxon>Paraburkholderia</taxon>
    </lineage>
</organism>
<dbReference type="GO" id="GO:0015288">
    <property type="term" value="F:porin activity"/>
    <property type="evidence" value="ECO:0007669"/>
    <property type="project" value="UniProtKB-KW"/>
</dbReference>
<keyword evidence="8" id="KW-0626">Porin</keyword>
<evidence type="ECO:0000313" key="13">
    <source>
        <dbReference type="Proteomes" id="UP000583127"/>
    </source>
</evidence>
<evidence type="ECO:0000259" key="11">
    <source>
        <dbReference type="Pfam" id="PF13609"/>
    </source>
</evidence>